<evidence type="ECO:0000313" key="2">
    <source>
        <dbReference type="Proteomes" id="UP000076532"/>
    </source>
</evidence>
<keyword evidence="2" id="KW-1185">Reference proteome</keyword>
<accession>A0A165WQW3</accession>
<dbReference type="AlphaFoldDB" id="A0A165WQW3"/>
<evidence type="ECO:0000313" key="1">
    <source>
        <dbReference type="EMBL" id="KZP07822.1"/>
    </source>
</evidence>
<protein>
    <recommendedName>
        <fullName evidence="3">F-box domain-containing protein</fullName>
    </recommendedName>
</protein>
<evidence type="ECO:0008006" key="3">
    <source>
        <dbReference type="Google" id="ProtNLM"/>
    </source>
</evidence>
<reference evidence="1 2" key="1">
    <citation type="journal article" date="2016" name="Mol. Biol. Evol.">
        <title>Comparative Genomics of Early-Diverging Mushroom-Forming Fungi Provides Insights into the Origins of Lignocellulose Decay Capabilities.</title>
        <authorList>
            <person name="Nagy L.G."/>
            <person name="Riley R."/>
            <person name="Tritt A."/>
            <person name="Adam C."/>
            <person name="Daum C."/>
            <person name="Floudas D."/>
            <person name="Sun H."/>
            <person name="Yadav J.S."/>
            <person name="Pangilinan J."/>
            <person name="Larsson K.H."/>
            <person name="Matsuura K."/>
            <person name="Barry K."/>
            <person name="Labutti K."/>
            <person name="Kuo R."/>
            <person name="Ohm R.A."/>
            <person name="Bhattacharya S.S."/>
            <person name="Shirouzu T."/>
            <person name="Yoshinaga Y."/>
            <person name="Martin F.M."/>
            <person name="Grigoriev I.V."/>
            <person name="Hibbett D.S."/>
        </authorList>
    </citation>
    <scope>NUCLEOTIDE SEQUENCE [LARGE SCALE GENOMIC DNA]</scope>
    <source>
        <strain evidence="1 2">CBS 109695</strain>
    </source>
</reference>
<proteinExistence type="predicted"/>
<gene>
    <name evidence="1" type="ORF">FIBSPDRAFT_762355</name>
</gene>
<dbReference type="OrthoDB" id="2748701at2759"/>
<name>A0A165WQW3_9AGAM</name>
<feature type="non-terminal residue" evidence="1">
    <location>
        <position position="86"/>
    </location>
</feature>
<dbReference type="EMBL" id="KV417739">
    <property type="protein sequence ID" value="KZP07822.1"/>
    <property type="molecule type" value="Genomic_DNA"/>
</dbReference>
<dbReference type="Proteomes" id="UP000076532">
    <property type="component" value="Unassembled WGS sequence"/>
</dbReference>
<sequence>MSILHRASLTDRLPPEIWLEIFREACADTGLTGRSLASVSRFFSSASQPVKYQSIALHGLRQIIAFASILTTIPTHLRTVRYLFIT</sequence>
<organism evidence="1 2">
    <name type="scientific">Athelia psychrophila</name>
    <dbReference type="NCBI Taxonomy" id="1759441"/>
    <lineage>
        <taxon>Eukaryota</taxon>
        <taxon>Fungi</taxon>
        <taxon>Dikarya</taxon>
        <taxon>Basidiomycota</taxon>
        <taxon>Agaricomycotina</taxon>
        <taxon>Agaricomycetes</taxon>
        <taxon>Agaricomycetidae</taxon>
        <taxon>Atheliales</taxon>
        <taxon>Atheliaceae</taxon>
        <taxon>Athelia</taxon>
    </lineage>
</organism>